<dbReference type="RefSeq" id="XP_016256298.1">
    <property type="nucleotide sequence ID" value="XM_016413302.1"/>
</dbReference>
<dbReference type="GeneID" id="27363670"/>
<dbReference type="HOGENOM" id="CLU_725691_0_0_1"/>
<accession>A0A0D2BF14</accession>
<dbReference type="AlphaFoldDB" id="A0A0D2BF14"/>
<name>A0A0D2BF14_9EURO</name>
<gene>
    <name evidence="1" type="ORF">PV06_11596</name>
</gene>
<dbReference type="VEuPathDB" id="FungiDB:PV06_11596"/>
<evidence type="ECO:0000313" key="2">
    <source>
        <dbReference type="Proteomes" id="UP000053342"/>
    </source>
</evidence>
<protein>
    <submittedName>
        <fullName evidence="1">Uncharacterized protein</fullName>
    </submittedName>
</protein>
<sequence length="381" mass="43199">MASGLRALPMDHLSEIPQFLSRISYLLRLCDDHRDVEGCSDLLVGLHDQLQMSLRNVEDFLRNCSASFSKDREWAISTAHDATIDVADDDATDATPAIIPNEVTAINQDLPSKKRKRAGTEWTSLDRIVEKVASPDEIFEALMTRAGKYSSQTSRLRYLTKLFFHFAGPYAFEQIRDSFSAIHCTKEIDLTTLEGHVRVLDRFILAQPVEKRALLVCLCSERSRLQTCAKNEGEGYPDRVALKEIVTSAYPSLKLSSKEYAFKKRRLQKTLENGRHWLTAHQRSPSALFAMPSHLSEKKRTLPGELVGAFFDLLYLYRGGFLRRVDEVLGPSVTDFIEGKRPLQPPPFGQMNQGQMEKHPMDSEYFIEMSRIIVRSMPAAA</sequence>
<keyword evidence="2" id="KW-1185">Reference proteome</keyword>
<dbReference type="EMBL" id="KN847375">
    <property type="protein sequence ID" value="KIW36082.1"/>
    <property type="molecule type" value="Genomic_DNA"/>
</dbReference>
<dbReference type="STRING" id="215243.A0A0D2BF14"/>
<proteinExistence type="predicted"/>
<dbReference type="Proteomes" id="UP000053342">
    <property type="component" value="Unassembled WGS sequence"/>
</dbReference>
<organism evidence="1 2">
    <name type="scientific">Exophiala oligosperma</name>
    <dbReference type="NCBI Taxonomy" id="215243"/>
    <lineage>
        <taxon>Eukaryota</taxon>
        <taxon>Fungi</taxon>
        <taxon>Dikarya</taxon>
        <taxon>Ascomycota</taxon>
        <taxon>Pezizomycotina</taxon>
        <taxon>Eurotiomycetes</taxon>
        <taxon>Chaetothyriomycetidae</taxon>
        <taxon>Chaetothyriales</taxon>
        <taxon>Herpotrichiellaceae</taxon>
        <taxon>Exophiala</taxon>
    </lineage>
</organism>
<evidence type="ECO:0000313" key="1">
    <source>
        <dbReference type="EMBL" id="KIW36082.1"/>
    </source>
</evidence>
<reference evidence="1 2" key="1">
    <citation type="submission" date="2015-01" db="EMBL/GenBank/DDBJ databases">
        <title>The Genome Sequence of Exophiala oligosperma CBS72588.</title>
        <authorList>
            <consortium name="The Broad Institute Genomics Platform"/>
            <person name="Cuomo C."/>
            <person name="de Hoog S."/>
            <person name="Gorbushina A."/>
            <person name="Stielow B."/>
            <person name="Teixiera M."/>
            <person name="Abouelleil A."/>
            <person name="Chapman S.B."/>
            <person name="Priest M."/>
            <person name="Young S.K."/>
            <person name="Wortman J."/>
            <person name="Nusbaum C."/>
            <person name="Birren B."/>
        </authorList>
    </citation>
    <scope>NUCLEOTIDE SEQUENCE [LARGE SCALE GENOMIC DNA]</scope>
    <source>
        <strain evidence="1 2">CBS 72588</strain>
    </source>
</reference>